<evidence type="ECO:0000313" key="2">
    <source>
        <dbReference type="EMBL" id="AMD92934.1"/>
    </source>
</evidence>
<dbReference type="RefSeq" id="WP_066605397.1">
    <property type="nucleotide sequence ID" value="NZ_CP014230.1"/>
</dbReference>
<dbReference type="Pfam" id="PF14361">
    <property type="entry name" value="RsbRD_N"/>
    <property type="match status" value="1"/>
</dbReference>
<keyword evidence="3" id="KW-1185">Reference proteome</keyword>
<dbReference type="EMBL" id="CP014230">
    <property type="protein sequence ID" value="AMD92934.1"/>
    <property type="molecule type" value="Genomic_DNA"/>
</dbReference>
<dbReference type="OrthoDB" id="1724246at2"/>
<dbReference type="InterPro" id="IPR025751">
    <property type="entry name" value="RsbRD_N_dom"/>
</dbReference>
<protein>
    <recommendedName>
        <fullName evidence="1">RsbT co-antagonist protein RsbRD N-terminal domain-containing protein</fullName>
    </recommendedName>
</protein>
<accession>A0A0X8JQA0</accession>
<evidence type="ECO:0000313" key="3">
    <source>
        <dbReference type="Proteomes" id="UP000063964"/>
    </source>
</evidence>
<dbReference type="AlphaFoldDB" id="A0A0X8JQA0"/>
<reference evidence="3" key="1">
    <citation type="submission" date="2016-02" db="EMBL/GenBank/DDBJ databases">
        <authorList>
            <person name="Holder M.E."/>
            <person name="Ajami N.J."/>
            <person name="Petrosino J.F."/>
        </authorList>
    </citation>
    <scope>NUCLEOTIDE SEQUENCE [LARGE SCALE GENOMIC DNA]</scope>
    <source>
        <strain evidence="3">DSM 12838</strain>
    </source>
</reference>
<organism evidence="2 3">
    <name type="scientific">Desulfomicrobium orale DSM 12838</name>
    <dbReference type="NCBI Taxonomy" id="888061"/>
    <lineage>
        <taxon>Bacteria</taxon>
        <taxon>Pseudomonadati</taxon>
        <taxon>Thermodesulfobacteriota</taxon>
        <taxon>Desulfovibrionia</taxon>
        <taxon>Desulfovibrionales</taxon>
        <taxon>Desulfomicrobiaceae</taxon>
        <taxon>Desulfomicrobium</taxon>
    </lineage>
</organism>
<sequence length="172" mass="20017">MNLHEFLQEHHKQICVQWTEAVIRTYPEEGAKFFSAPSSQFANPVGHTFQANIERMFLTLARGLDVTECTKELDGILRIRAVQGFTPSAALCFLPALKEIVYREISRAYPQENMTEALHDWNVVVDRLTMLGFDIYMGCREVLWKQKANQLYDRTHKLLEKSNLLKREEVSR</sequence>
<dbReference type="KEGG" id="doa:AXF15_07330"/>
<evidence type="ECO:0000259" key="1">
    <source>
        <dbReference type="Pfam" id="PF14361"/>
    </source>
</evidence>
<name>A0A0X8JQA0_9BACT</name>
<proteinExistence type="predicted"/>
<gene>
    <name evidence="2" type="ORF">AXF15_07330</name>
</gene>
<dbReference type="Proteomes" id="UP000063964">
    <property type="component" value="Chromosome"/>
</dbReference>
<dbReference type="STRING" id="888061.AXF15_07330"/>
<feature type="domain" description="RsbT co-antagonist protein RsbRD N-terminal" evidence="1">
    <location>
        <begin position="14"/>
        <end position="150"/>
    </location>
</feature>